<dbReference type="Pfam" id="PF13476">
    <property type="entry name" value="AAA_23"/>
    <property type="match status" value="1"/>
</dbReference>
<reference evidence="9" key="2">
    <citation type="journal article" date="2021" name="PeerJ">
        <title>Extensive microbial diversity within the chicken gut microbiome revealed by metagenomics and culture.</title>
        <authorList>
            <person name="Gilroy R."/>
            <person name="Ravi A."/>
            <person name="Getino M."/>
            <person name="Pursley I."/>
            <person name="Horton D.L."/>
            <person name="Alikhan N.F."/>
            <person name="Baker D."/>
            <person name="Gharbi K."/>
            <person name="Hall N."/>
            <person name="Watson M."/>
            <person name="Adriaenssens E.M."/>
            <person name="Foster-Nyarko E."/>
            <person name="Jarju S."/>
            <person name="Secka A."/>
            <person name="Antonio M."/>
            <person name="Oren A."/>
            <person name="Chaudhuri R.R."/>
            <person name="La Ragione R."/>
            <person name="Hildebrand F."/>
            <person name="Pallen M.J."/>
        </authorList>
    </citation>
    <scope>NUCLEOTIDE SEQUENCE</scope>
    <source>
        <strain evidence="9">1748</strain>
    </source>
</reference>
<keyword evidence="6" id="KW-0234">DNA repair</keyword>
<feature type="domain" description="Rad50/SbcC-type AAA" evidence="8">
    <location>
        <begin position="4"/>
        <end position="222"/>
    </location>
</feature>
<dbReference type="GO" id="GO:0005524">
    <property type="term" value="F:ATP binding"/>
    <property type="evidence" value="ECO:0007669"/>
    <property type="project" value="UniProtKB-KW"/>
</dbReference>
<dbReference type="PANTHER" id="PTHR11059:SF0">
    <property type="entry name" value="DNA REPAIR PROTEIN RECN"/>
    <property type="match status" value="1"/>
</dbReference>
<name>A0A9D9D8P9_9BACL</name>
<dbReference type="SUPFAM" id="SSF52540">
    <property type="entry name" value="P-loop containing nucleoside triphosphate hydrolases"/>
    <property type="match status" value="1"/>
</dbReference>
<sequence>MLEEIRIQNFAVIEDLDCFFNKGFNVIIGQTGAGKSIIIQALNLISGARSEFSKVRDESKKAFIEAKFSFSDEFISFHPYLKEYLEDGTMIVSRALTPSKSSYQRINGENVSLNELKKIMRDVIDIFSQTESSFLKDSSRYLDLLDSYSPSNKLKEAKKEFALAYKQMKEYELEKKEFDDLNDTQMLDFYQFSYTKLSSLHIQKDEIENLEKKKEEFKQYEKLQECVASIKDLTERQVDLVSLLMRLQQVLKGLDNTSLKDKGEATNQSLNDLLDNLSSLNREFINLDVSQDEIDQVNSRLFLL</sequence>
<evidence type="ECO:0000259" key="8">
    <source>
        <dbReference type="Pfam" id="PF13476"/>
    </source>
</evidence>
<organism evidence="9 10">
    <name type="scientific">Candidatus Scatoplasma merdavium</name>
    <dbReference type="NCBI Taxonomy" id="2840932"/>
    <lineage>
        <taxon>Bacteria</taxon>
        <taxon>Bacillati</taxon>
        <taxon>Bacillota</taxon>
        <taxon>Bacilli</taxon>
        <taxon>Bacillales</taxon>
        <taxon>Candidatus Scatoplasma</taxon>
    </lineage>
</organism>
<comment type="caution">
    <text evidence="9">The sequence shown here is derived from an EMBL/GenBank/DDBJ whole genome shotgun (WGS) entry which is preliminary data.</text>
</comment>
<evidence type="ECO:0000256" key="3">
    <source>
        <dbReference type="ARBA" id="ARBA00022741"/>
    </source>
</evidence>
<keyword evidence="5" id="KW-0067">ATP-binding</keyword>
<evidence type="ECO:0000256" key="7">
    <source>
        <dbReference type="ARBA" id="ARBA00033408"/>
    </source>
</evidence>
<evidence type="ECO:0000256" key="6">
    <source>
        <dbReference type="ARBA" id="ARBA00023204"/>
    </source>
</evidence>
<dbReference type="InterPro" id="IPR038729">
    <property type="entry name" value="Rad50/SbcC_AAA"/>
</dbReference>
<keyword evidence="4" id="KW-0227">DNA damage</keyword>
<protein>
    <recommendedName>
        <fullName evidence="2">DNA repair protein RecN</fullName>
    </recommendedName>
    <alternativeName>
        <fullName evidence="7">Recombination protein N</fullName>
    </alternativeName>
</protein>
<dbReference type="InterPro" id="IPR004604">
    <property type="entry name" value="DNA_recomb/repair_RecN"/>
</dbReference>
<dbReference type="InterPro" id="IPR027417">
    <property type="entry name" value="P-loop_NTPase"/>
</dbReference>
<dbReference type="GO" id="GO:0043590">
    <property type="term" value="C:bacterial nucleoid"/>
    <property type="evidence" value="ECO:0007669"/>
    <property type="project" value="TreeGrafter"/>
</dbReference>
<dbReference type="GO" id="GO:0009432">
    <property type="term" value="P:SOS response"/>
    <property type="evidence" value="ECO:0007669"/>
    <property type="project" value="TreeGrafter"/>
</dbReference>
<dbReference type="Proteomes" id="UP000823629">
    <property type="component" value="Unassembled WGS sequence"/>
</dbReference>
<evidence type="ECO:0000256" key="2">
    <source>
        <dbReference type="ARBA" id="ARBA00021315"/>
    </source>
</evidence>
<proteinExistence type="inferred from homology"/>
<evidence type="ECO:0000313" key="10">
    <source>
        <dbReference type="Proteomes" id="UP000823629"/>
    </source>
</evidence>
<keyword evidence="3" id="KW-0547">Nucleotide-binding</keyword>
<accession>A0A9D9D8P9</accession>
<evidence type="ECO:0000256" key="1">
    <source>
        <dbReference type="ARBA" id="ARBA00009441"/>
    </source>
</evidence>
<dbReference type="Gene3D" id="3.40.50.300">
    <property type="entry name" value="P-loop containing nucleotide triphosphate hydrolases"/>
    <property type="match status" value="1"/>
</dbReference>
<feature type="non-terminal residue" evidence="9">
    <location>
        <position position="304"/>
    </location>
</feature>
<dbReference type="EMBL" id="JADING010000004">
    <property type="protein sequence ID" value="MBO8413892.1"/>
    <property type="molecule type" value="Genomic_DNA"/>
</dbReference>
<dbReference type="GO" id="GO:0006302">
    <property type="term" value="P:double-strand break repair"/>
    <property type="evidence" value="ECO:0007669"/>
    <property type="project" value="InterPro"/>
</dbReference>
<evidence type="ECO:0000313" key="9">
    <source>
        <dbReference type="EMBL" id="MBO8413892.1"/>
    </source>
</evidence>
<dbReference type="GO" id="GO:0016887">
    <property type="term" value="F:ATP hydrolysis activity"/>
    <property type="evidence" value="ECO:0007669"/>
    <property type="project" value="InterPro"/>
</dbReference>
<dbReference type="PANTHER" id="PTHR11059">
    <property type="entry name" value="DNA REPAIR PROTEIN RECN"/>
    <property type="match status" value="1"/>
</dbReference>
<dbReference type="AlphaFoldDB" id="A0A9D9D8P9"/>
<evidence type="ECO:0000256" key="5">
    <source>
        <dbReference type="ARBA" id="ARBA00022840"/>
    </source>
</evidence>
<gene>
    <name evidence="9" type="ORF">IAC78_00200</name>
</gene>
<evidence type="ECO:0000256" key="4">
    <source>
        <dbReference type="ARBA" id="ARBA00022763"/>
    </source>
</evidence>
<reference evidence="9" key="1">
    <citation type="submission" date="2020-10" db="EMBL/GenBank/DDBJ databases">
        <authorList>
            <person name="Gilroy R."/>
        </authorList>
    </citation>
    <scope>NUCLEOTIDE SEQUENCE</scope>
    <source>
        <strain evidence="9">1748</strain>
    </source>
</reference>
<comment type="similarity">
    <text evidence="1">Belongs to the RecN family.</text>
</comment>
<dbReference type="GO" id="GO:0006310">
    <property type="term" value="P:DNA recombination"/>
    <property type="evidence" value="ECO:0007669"/>
    <property type="project" value="InterPro"/>
</dbReference>